<feature type="transmembrane region" description="Helical" evidence="6">
    <location>
        <begin position="118"/>
        <end position="143"/>
    </location>
</feature>
<dbReference type="Proteomes" id="UP001150904">
    <property type="component" value="Unassembled WGS sequence"/>
</dbReference>
<gene>
    <name evidence="7" type="ORF">N7498_001481</name>
</gene>
<evidence type="ECO:0000256" key="4">
    <source>
        <dbReference type="ARBA" id="ARBA00022989"/>
    </source>
</evidence>
<comment type="subcellular location">
    <subcellularLocation>
        <location evidence="1">Membrane</location>
        <topology evidence="1">Multi-pass membrane protein</topology>
    </subcellularLocation>
</comment>
<dbReference type="Gene3D" id="1.20.1740.10">
    <property type="entry name" value="Amino acid/polyamine transporter I"/>
    <property type="match status" value="1"/>
</dbReference>
<evidence type="ECO:0000256" key="5">
    <source>
        <dbReference type="ARBA" id="ARBA00023136"/>
    </source>
</evidence>
<feature type="transmembrane region" description="Helical" evidence="6">
    <location>
        <begin position="232"/>
        <end position="251"/>
    </location>
</feature>
<dbReference type="GO" id="GO:0016020">
    <property type="term" value="C:membrane"/>
    <property type="evidence" value="ECO:0007669"/>
    <property type="project" value="UniProtKB-SubCell"/>
</dbReference>
<dbReference type="RefSeq" id="XP_058313955.1">
    <property type="nucleotide sequence ID" value="XM_058448544.1"/>
</dbReference>
<feature type="transmembrane region" description="Helical" evidence="6">
    <location>
        <begin position="41"/>
        <end position="67"/>
    </location>
</feature>
<feature type="transmembrane region" description="Helical" evidence="6">
    <location>
        <begin position="73"/>
        <end position="97"/>
    </location>
</feature>
<proteinExistence type="predicted"/>
<dbReference type="GeneID" id="83175844"/>
<evidence type="ECO:0000256" key="6">
    <source>
        <dbReference type="SAM" id="Phobius"/>
    </source>
</evidence>
<feature type="transmembrane region" description="Helical" evidence="6">
    <location>
        <begin position="163"/>
        <end position="181"/>
    </location>
</feature>
<evidence type="ECO:0000256" key="3">
    <source>
        <dbReference type="ARBA" id="ARBA00022692"/>
    </source>
</evidence>
<name>A0A9W9NG99_9EURO</name>
<reference evidence="7" key="1">
    <citation type="submission" date="2022-12" db="EMBL/GenBank/DDBJ databases">
        <authorList>
            <person name="Petersen C."/>
        </authorList>
    </citation>
    <scope>NUCLEOTIDE SEQUENCE</scope>
    <source>
        <strain evidence="7">IBT 15544</strain>
    </source>
</reference>
<keyword evidence="4 6" id="KW-1133">Transmembrane helix</keyword>
<dbReference type="Pfam" id="PF13520">
    <property type="entry name" value="AA_permease_2"/>
    <property type="match status" value="1"/>
</dbReference>
<reference evidence="7" key="2">
    <citation type="journal article" date="2023" name="IMA Fungus">
        <title>Comparative genomic study of the Penicillium genus elucidates a diverse pangenome and 15 lateral gene transfer events.</title>
        <authorList>
            <person name="Petersen C."/>
            <person name="Sorensen T."/>
            <person name="Nielsen M.R."/>
            <person name="Sondergaard T.E."/>
            <person name="Sorensen J.L."/>
            <person name="Fitzpatrick D.A."/>
            <person name="Frisvad J.C."/>
            <person name="Nielsen K.L."/>
        </authorList>
    </citation>
    <scope>NUCLEOTIDE SEQUENCE</scope>
    <source>
        <strain evidence="7">IBT 15544</strain>
    </source>
</reference>
<evidence type="ECO:0008006" key="9">
    <source>
        <dbReference type="Google" id="ProtNLM"/>
    </source>
</evidence>
<feature type="transmembrane region" description="Helical" evidence="6">
    <location>
        <begin position="405"/>
        <end position="429"/>
    </location>
</feature>
<organism evidence="7 8">
    <name type="scientific">Penicillium cinerascens</name>
    <dbReference type="NCBI Taxonomy" id="70096"/>
    <lineage>
        <taxon>Eukaryota</taxon>
        <taxon>Fungi</taxon>
        <taxon>Dikarya</taxon>
        <taxon>Ascomycota</taxon>
        <taxon>Pezizomycotina</taxon>
        <taxon>Eurotiomycetes</taxon>
        <taxon>Eurotiomycetidae</taxon>
        <taxon>Eurotiales</taxon>
        <taxon>Aspergillaceae</taxon>
        <taxon>Penicillium</taxon>
    </lineage>
</organism>
<dbReference type="PANTHER" id="PTHR45649">
    <property type="entry name" value="AMINO-ACID PERMEASE BAT1"/>
    <property type="match status" value="1"/>
</dbReference>
<feature type="transmembrane region" description="Helical" evidence="6">
    <location>
        <begin position="449"/>
        <end position="468"/>
    </location>
</feature>
<feature type="transmembrane region" description="Helical" evidence="6">
    <location>
        <begin position="379"/>
        <end position="399"/>
    </location>
</feature>
<dbReference type="OrthoDB" id="3257095at2759"/>
<keyword evidence="8" id="KW-1185">Reference proteome</keyword>
<evidence type="ECO:0000313" key="7">
    <source>
        <dbReference type="EMBL" id="KAJ5219382.1"/>
    </source>
</evidence>
<keyword evidence="2" id="KW-0813">Transport</keyword>
<dbReference type="EMBL" id="JAPQKR010000004">
    <property type="protein sequence ID" value="KAJ5219382.1"/>
    <property type="molecule type" value="Genomic_DNA"/>
</dbReference>
<feature type="transmembrane region" description="Helical" evidence="6">
    <location>
        <begin position="272"/>
        <end position="294"/>
    </location>
</feature>
<evidence type="ECO:0000256" key="2">
    <source>
        <dbReference type="ARBA" id="ARBA00022448"/>
    </source>
</evidence>
<dbReference type="PIRSF" id="PIRSF006060">
    <property type="entry name" value="AA_transporter"/>
    <property type="match status" value="1"/>
</dbReference>
<dbReference type="InterPro" id="IPR002293">
    <property type="entry name" value="AA/rel_permease1"/>
</dbReference>
<evidence type="ECO:0000313" key="8">
    <source>
        <dbReference type="Proteomes" id="UP001150904"/>
    </source>
</evidence>
<feature type="transmembrane region" description="Helical" evidence="6">
    <location>
        <begin position="323"/>
        <end position="346"/>
    </location>
</feature>
<protein>
    <recommendedName>
        <fullName evidence="9">Amino acid permease/ SLC12A domain-containing protein</fullName>
    </recommendedName>
</protein>
<dbReference type="PANTHER" id="PTHR45649:SF1">
    <property type="entry name" value="TRANSPORTER, PUTATIVE (EUROFUNG)-RELATED"/>
    <property type="match status" value="1"/>
</dbReference>
<sequence>MVFKDGNLAVRELSSQRYKDRDDEDMARAGKKQRFERNFGFLSMLGFTTTMMCTWEAVLFCNTMAMADGGPATLVYGFIFCWMGALVTAASLAEMASMAPTSSGQYHWVSMLAPKSQAVFLSWVTGWLDLIGWWANTAVGVYFGATVTQGLLVLNYPSYDLQRWHGTLLCFAGLVVCVLVNSVGAKLLPKVEGLILILHVMGFFAVLIPLAYLAPHKDASYVFGTFTNDSGWSSSGLTWLIGLMGTNLPFIGYDGPCHMAEEVINASVTVPWCMIGTILLNGTLGFAIVVTFLFCIGDVDKALTSDTGYSYIEVFYAATNSRVGASVMAAIPAALVICASFGFLASSSRLTWAFARDKGVPFSDFLSHVSHLKMTGSSLPIRAIILCAVITGIICIINIPSSAAFNAMISLTTAGLFASYEIAIVLMFLKKIKGEHVNYGPWTLGRWGIPINMASIIFLTIAIVFSFFPQGLPVTPVNMNWSIVVFSGEFFLGLGWYLIYGRKIYNGPIIEAGVVVSTEEQYTVSSQE</sequence>
<keyword evidence="3 6" id="KW-0812">Transmembrane</keyword>
<accession>A0A9W9NG99</accession>
<dbReference type="GO" id="GO:0022857">
    <property type="term" value="F:transmembrane transporter activity"/>
    <property type="evidence" value="ECO:0007669"/>
    <property type="project" value="InterPro"/>
</dbReference>
<feature type="transmembrane region" description="Helical" evidence="6">
    <location>
        <begin position="480"/>
        <end position="500"/>
    </location>
</feature>
<dbReference type="AlphaFoldDB" id="A0A9W9NG99"/>
<keyword evidence="5 6" id="KW-0472">Membrane</keyword>
<evidence type="ECO:0000256" key="1">
    <source>
        <dbReference type="ARBA" id="ARBA00004141"/>
    </source>
</evidence>
<comment type="caution">
    <text evidence="7">The sequence shown here is derived from an EMBL/GenBank/DDBJ whole genome shotgun (WGS) entry which is preliminary data.</text>
</comment>
<feature type="transmembrane region" description="Helical" evidence="6">
    <location>
        <begin position="193"/>
        <end position="212"/>
    </location>
</feature>